<dbReference type="PANTHER" id="PTHR11680:SF35">
    <property type="entry name" value="SERINE HYDROXYMETHYLTRANSFERASE 1"/>
    <property type="match status" value="1"/>
</dbReference>
<comment type="cofactor">
    <cofactor evidence="1 9 10">
        <name>pyridoxal 5'-phosphate</name>
        <dbReference type="ChEBI" id="CHEBI:597326"/>
    </cofactor>
</comment>
<keyword evidence="5 9" id="KW-0963">Cytoplasm</keyword>
<keyword evidence="6 9" id="KW-0554">One-carbon metabolism</keyword>
<dbReference type="GO" id="GO:0005829">
    <property type="term" value="C:cytosol"/>
    <property type="evidence" value="ECO:0007669"/>
    <property type="project" value="TreeGrafter"/>
</dbReference>
<organism evidence="12 13">
    <name type="scientific">Rohdeia mirabilis</name>
    <dbReference type="NCBI Taxonomy" id="2528008"/>
    <lineage>
        <taxon>Bacteria</taxon>
        <taxon>Pseudomonadati</taxon>
        <taxon>Planctomycetota</taxon>
        <taxon>Planctomycetia</taxon>
        <taxon>Planctomycetia incertae sedis</taxon>
        <taxon>Rohdeia</taxon>
    </lineage>
</organism>
<dbReference type="UniPathway" id="UPA00288">
    <property type="reaction ID" value="UER01023"/>
</dbReference>
<comment type="function">
    <text evidence="9">Catalyzes the reversible interconversion of serine and glycine with tetrahydrofolate (THF) serving as the one-carbon carrier. This reaction serves as the major source of one-carbon groups required for the biosynthesis of purines, thymidylate, methionine, and other important biomolecules. Also exhibits THF-independent aldolase activity toward beta-hydroxyamino acids, producing glycine and aldehydes, via a retro-aldol mechanism.</text>
</comment>
<dbReference type="FunFam" id="3.40.640.10:FF:000001">
    <property type="entry name" value="Serine hydroxymethyltransferase"/>
    <property type="match status" value="1"/>
</dbReference>
<dbReference type="InterPro" id="IPR015422">
    <property type="entry name" value="PyrdxlP-dep_Trfase_small"/>
</dbReference>
<dbReference type="EMBL" id="CP036290">
    <property type="protein sequence ID" value="QDU84950.1"/>
    <property type="molecule type" value="Genomic_DNA"/>
</dbReference>
<dbReference type="GO" id="GO:0004372">
    <property type="term" value="F:glycine hydroxymethyltransferase activity"/>
    <property type="evidence" value="ECO:0007669"/>
    <property type="project" value="UniProtKB-UniRule"/>
</dbReference>
<proteinExistence type="inferred from homology"/>
<reference evidence="12 13" key="1">
    <citation type="submission" date="2019-02" db="EMBL/GenBank/DDBJ databases">
        <title>Deep-cultivation of Planctomycetes and their phenomic and genomic characterization uncovers novel biology.</title>
        <authorList>
            <person name="Wiegand S."/>
            <person name="Jogler M."/>
            <person name="Boedeker C."/>
            <person name="Pinto D."/>
            <person name="Vollmers J."/>
            <person name="Rivas-Marin E."/>
            <person name="Kohn T."/>
            <person name="Peeters S.H."/>
            <person name="Heuer A."/>
            <person name="Rast P."/>
            <person name="Oberbeckmann S."/>
            <person name="Bunk B."/>
            <person name="Jeske O."/>
            <person name="Meyerdierks A."/>
            <person name="Storesund J.E."/>
            <person name="Kallscheuer N."/>
            <person name="Luecker S."/>
            <person name="Lage O.M."/>
            <person name="Pohl T."/>
            <person name="Merkel B.J."/>
            <person name="Hornburger P."/>
            <person name="Mueller R.-W."/>
            <person name="Bruemmer F."/>
            <person name="Labrenz M."/>
            <person name="Spormann A.M."/>
            <person name="Op den Camp H."/>
            <person name="Overmann J."/>
            <person name="Amann R."/>
            <person name="Jetten M.S.M."/>
            <person name="Mascher T."/>
            <person name="Medema M.H."/>
            <person name="Devos D.P."/>
            <person name="Kaster A.-K."/>
            <person name="Ovreas L."/>
            <person name="Rohde M."/>
            <person name="Galperin M.Y."/>
            <person name="Jogler C."/>
        </authorList>
    </citation>
    <scope>NUCLEOTIDE SEQUENCE [LARGE SCALE GENOMIC DNA]</scope>
    <source>
        <strain evidence="12 13">Pla163</strain>
    </source>
</reference>
<evidence type="ECO:0000256" key="7">
    <source>
        <dbReference type="ARBA" id="ARBA00022679"/>
    </source>
</evidence>
<dbReference type="GO" id="GO:0032259">
    <property type="term" value="P:methylation"/>
    <property type="evidence" value="ECO:0007669"/>
    <property type="project" value="UniProtKB-KW"/>
</dbReference>
<feature type="site" description="Plays an important role in substrate specificity" evidence="9">
    <location>
        <position position="224"/>
    </location>
</feature>
<dbReference type="Gene3D" id="3.40.640.10">
    <property type="entry name" value="Type I PLP-dependent aspartate aminotransferase-like (Major domain)"/>
    <property type="match status" value="1"/>
</dbReference>
<comment type="catalytic activity">
    <reaction evidence="9">
        <text>(6R)-5,10-methylene-5,6,7,8-tetrahydrofolate + glycine + H2O = (6S)-5,6,7,8-tetrahydrofolate + L-serine</text>
        <dbReference type="Rhea" id="RHEA:15481"/>
        <dbReference type="ChEBI" id="CHEBI:15377"/>
        <dbReference type="ChEBI" id="CHEBI:15636"/>
        <dbReference type="ChEBI" id="CHEBI:33384"/>
        <dbReference type="ChEBI" id="CHEBI:57305"/>
        <dbReference type="ChEBI" id="CHEBI:57453"/>
        <dbReference type="EC" id="2.1.2.1"/>
    </reaction>
</comment>
<evidence type="ECO:0000256" key="3">
    <source>
        <dbReference type="ARBA" id="ARBA00006376"/>
    </source>
</evidence>
<dbReference type="RefSeq" id="WP_145187399.1">
    <property type="nucleotide sequence ID" value="NZ_CP036290.1"/>
</dbReference>
<dbReference type="OrthoDB" id="9803846at2"/>
<evidence type="ECO:0000256" key="2">
    <source>
        <dbReference type="ARBA" id="ARBA00004496"/>
    </source>
</evidence>
<evidence type="ECO:0000256" key="5">
    <source>
        <dbReference type="ARBA" id="ARBA00022490"/>
    </source>
</evidence>
<dbReference type="InterPro" id="IPR015424">
    <property type="entry name" value="PyrdxlP-dep_Trfase"/>
</dbReference>
<dbReference type="Gene3D" id="3.90.1150.10">
    <property type="entry name" value="Aspartate Aminotransferase, domain 1"/>
    <property type="match status" value="1"/>
</dbReference>
<feature type="modified residue" description="N6-(pyridoxal phosphate)lysine" evidence="9 10">
    <location>
        <position position="225"/>
    </location>
</feature>
<dbReference type="GO" id="GO:0030170">
    <property type="term" value="F:pyridoxal phosphate binding"/>
    <property type="evidence" value="ECO:0007669"/>
    <property type="project" value="UniProtKB-UniRule"/>
</dbReference>
<keyword evidence="8 9" id="KW-0663">Pyridoxal phosphate</keyword>
<keyword evidence="12" id="KW-0489">Methyltransferase</keyword>
<evidence type="ECO:0000256" key="9">
    <source>
        <dbReference type="HAMAP-Rule" id="MF_00051"/>
    </source>
</evidence>
<dbReference type="GO" id="GO:0035999">
    <property type="term" value="P:tetrahydrofolate interconversion"/>
    <property type="evidence" value="ECO:0007669"/>
    <property type="project" value="UniProtKB-UniRule"/>
</dbReference>
<dbReference type="PIRSF" id="PIRSF000412">
    <property type="entry name" value="SHMT"/>
    <property type="match status" value="1"/>
</dbReference>
<evidence type="ECO:0000313" key="12">
    <source>
        <dbReference type="EMBL" id="QDU84950.1"/>
    </source>
</evidence>
<evidence type="ECO:0000259" key="11">
    <source>
        <dbReference type="Pfam" id="PF00464"/>
    </source>
</evidence>
<keyword evidence="7 9" id="KW-0808">Transferase</keyword>
<comment type="similarity">
    <text evidence="3 9">Belongs to the SHMT family.</text>
</comment>
<dbReference type="UniPathway" id="UPA00193"/>
<comment type="pathway">
    <text evidence="9">One-carbon metabolism; tetrahydrofolate interconversion.</text>
</comment>
<dbReference type="PROSITE" id="PS00096">
    <property type="entry name" value="SHMT"/>
    <property type="match status" value="1"/>
</dbReference>
<dbReference type="SUPFAM" id="SSF53383">
    <property type="entry name" value="PLP-dependent transferases"/>
    <property type="match status" value="1"/>
</dbReference>
<evidence type="ECO:0000256" key="10">
    <source>
        <dbReference type="PIRSR" id="PIRSR000412-50"/>
    </source>
</evidence>
<feature type="domain" description="Serine hydroxymethyltransferase-like" evidence="11">
    <location>
        <begin position="5"/>
        <end position="380"/>
    </location>
</feature>
<dbReference type="Pfam" id="PF00464">
    <property type="entry name" value="SHMT"/>
    <property type="match status" value="1"/>
</dbReference>
<gene>
    <name evidence="9 12" type="primary">glyA</name>
    <name evidence="12" type="ORF">Pla163_20700</name>
</gene>
<dbReference type="InterPro" id="IPR015421">
    <property type="entry name" value="PyrdxlP-dep_Trfase_major"/>
</dbReference>
<comment type="subcellular location">
    <subcellularLocation>
        <location evidence="2 9">Cytoplasm</location>
    </subcellularLocation>
</comment>
<dbReference type="InterPro" id="IPR001085">
    <property type="entry name" value="Ser_HO-MeTrfase"/>
</dbReference>
<comment type="pathway">
    <text evidence="9">Amino-acid biosynthesis; glycine biosynthesis; glycine from L-serine: step 1/1.</text>
</comment>
<dbReference type="AlphaFoldDB" id="A0A518D0F4"/>
<keyword evidence="13" id="KW-1185">Reference proteome</keyword>
<dbReference type="GO" id="GO:0008168">
    <property type="term" value="F:methyltransferase activity"/>
    <property type="evidence" value="ECO:0007669"/>
    <property type="project" value="UniProtKB-KW"/>
</dbReference>
<evidence type="ECO:0000256" key="8">
    <source>
        <dbReference type="ARBA" id="ARBA00022898"/>
    </source>
</evidence>
<dbReference type="InterPro" id="IPR019798">
    <property type="entry name" value="Ser_HO-MeTrfase_PLP_BS"/>
</dbReference>
<comment type="caution">
    <text evidence="9">Lacks conserved residue(s) required for the propagation of feature annotation.</text>
</comment>
<feature type="binding site" evidence="9">
    <location>
        <begin position="120"/>
        <end position="122"/>
    </location>
    <ligand>
        <name>(6S)-5,6,7,8-tetrahydrofolate</name>
        <dbReference type="ChEBI" id="CHEBI:57453"/>
    </ligand>
</feature>
<comment type="subunit">
    <text evidence="4 9">Homodimer.</text>
</comment>
<dbReference type="PANTHER" id="PTHR11680">
    <property type="entry name" value="SERINE HYDROXYMETHYLTRANSFERASE"/>
    <property type="match status" value="1"/>
</dbReference>
<accession>A0A518D0F4</accession>
<dbReference type="CDD" id="cd00378">
    <property type="entry name" value="SHMT"/>
    <property type="match status" value="1"/>
</dbReference>
<evidence type="ECO:0000256" key="6">
    <source>
        <dbReference type="ARBA" id="ARBA00022563"/>
    </source>
</evidence>
<dbReference type="Proteomes" id="UP000319342">
    <property type="component" value="Chromosome"/>
</dbReference>
<dbReference type="NCBIfam" id="NF000586">
    <property type="entry name" value="PRK00011.1"/>
    <property type="match status" value="1"/>
</dbReference>
<protein>
    <recommendedName>
        <fullName evidence="9">Serine hydroxymethyltransferase</fullName>
        <shortName evidence="9">SHMT</shortName>
        <shortName evidence="9">Serine methylase</shortName>
        <ecNumber evidence="9">2.1.2.1</ecNumber>
    </recommendedName>
</protein>
<evidence type="ECO:0000313" key="13">
    <source>
        <dbReference type="Proteomes" id="UP000319342"/>
    </source>
</evidence>
<dbReference type="InterPro" id="IPR049943">
    <property type="entry name" value="Ser_HO-MeTrfase-like"/>
</dbReference>
<feature type="binding site" evidence="9">
    <location>
        <position position="116"/>
    </location>
    <ligand>
        <name>(6S)-5,6,7,8-tetrahydrofolate</name>
        <dbReference type="ChEBI" id="CHEBI:57453"/>
    </ligand>
</feature>
<evidence type="ECO:0000256" key="4">
    <source>
        <dbReference type="ARBA" id="ARBA00011738"/>
    </source>
</evidence>
<dbReference type="HAMAP" id="MF_00051">
    <property type="entry name" value="SHMT"/>
    <property type="match status" value="1"/>
</dbReference>
<dbReference type="EC" id="2.1.2.1" evidence="9"/>
<dbReference type="InterPro" id="IPR039429">
    <property type="entry name" value="SHMT-like_dom"/>
</dbReference>
<evidence type="ECO:0000256" key="1">
    <source>
        <dbReference type="ARBA" id="ARBA00001933"/>
    </source>
</evidence>
<dbReference type="GO" id="GO:0019264">
    <property type="term" value="P:glycine biosynthetic process from serine"/>
    <property type="evidence" value="ECO:0007669"/>
    <property type="project" value="UniProtKB-UniRule"/>
</dbReference>
<name>A0A518D0F4_9BACT</name>
<sequence length="424" mass="45229">MQHQRTDTEVWASIDHEARRQEAQLELIASENHASAEVIAAMGTVLTNKYAEGYPGRRYYGGCEYVDEVEVLARDRAKALFGSKFANVQPHSGTQATLGALMALADPGDTVLAMSLDHGGHLSHGHPKNASGIFYRFEHYGVERGDERISMDAVRAKALECRPKVIVAGGSAYPRTIDFAAFAEIAREVGAKLLVDMAHISGLVAADLHPNPVPHADAVSSSTHKTLRGPRAGFVLTNDREVNKRINSAIFPGSQGGPLMHVIAAKAIGFREAASAEFKAYVRAVLDNARILAETLGERGLRIVSGGTDNHLMLVDVSSVGLTGDVAENALHAVDLTCNKNLIPFDEQPPVKASGVRLGTPAITSRGIDADDTRRLGHWIADVLAAPDDASVRARVKGEVAELAAARPIYPNEPAARAIAAARA</sequence>
<keyword evidence="9" id="KW-0028">Amino-acid biosynthesis</keyword>